<keyword evidence="5" id="KW-1185">Reference proteome</keyword>
<feature type="domain" description="DUF7925" evidence="3">
    <location>
        <begin position="248"/>
        <end position="423"/>
    </location>
</feature>
<dbReference type="InterPro" id="IPR057685">
    <property type="entry name" value="DUF7925"/>
</dbReference>
<dbReference type="AlphaFoldDB" id="A0A1Z4JI42"/>
<evidence type="ECO:0000313" key="5">
    <source>
        <dbReference type="Proteomes" id="UP000217895"/>
    </source>
</evidence>
<feature type="compositionally biased region" description="Polar residues" evidence="1">
    <location>
        <begin position="507"/>
        <end position="522"/>
    </location>
</feature>
<dbReference type="Proteomes" id="UP000217895">
    <property type="component" value="Chromosome"/>
</dbReference>
<evidence type="ECO:0000256" key="2">
    <source>
        <dbReference type="SAM" id="SignalP"/>
    </source>
</evidence>
<evidence type="ECO:0000313" key="4">
    <source>
        <dbReference type="EMBL" id="BAY56333.1"/>
    </source>
</evidence>
<evidence type="ECO:0000259" key="3">
    <source>
        <dbReference type="Pfam" id="PF25546"/>
    </source>
</evidence>
<proteinExistence type="predicted"/>
<feature type="signal peptide" evidence="2">
    <location>
        <begin position="1"/>
        <end position="27"/>
    </location>
</feature>
<organism evidence="4 5">
    <name type="scientific">Leptolyngbya boryana NIES-2135</name>
    <dbReference type="NCBI Taxonomy" id="1973484"/>
    <lineage>
        <taxon>Bacteria</taxon>
        <taxon>Bacillati</taxon>
        <taxon>Cyanobacteriota</taxon>
        <taxon>Cyanophyceae</taxon>
        <taxon>Leptolyngbyales</taxon>
        <taxon>Leptolyngbyaceae</taxon>
        <taxon>Leptolyngbya group</taxon>
        <taxon>Leptolyngbya</taxon>
    </lineage>
</organism>
<dbReference type="Pfam" id="PF25546">
    <property type="entry name" value="DUF7925"/>
    <property type="match status" value="1"/>
</dbReference>
<feature type="compositionally biased region" description="Polar residues" evidence="1">
    <location>
        <begin position="417"/>
        <end position="435"/>
    </location>
</feature>
<feature type="region of interest" description="Disordered" evidence="1">
    <location>
        <begin position="399"/>
        <end position="533"/>
    </location>
</feature>
<protein>
    <recommendedName>
        <fullName evidence="3">DUF7925 domain-containing protein</fullName>
    </recommendedName>
</protein>
<keyword evidence="2" id="KW-0732">Signal</keyword>
<sequence>MQPRRTPRRASQLLAATFLLTTGFPLAPVFAEGTQAGTSISNTANVTYRSPRDPGTTINATSNTVSVQVAEVAGITVTASGVTDVDGGQVEVGDTLYYTYSLTNVGNDPTSFRIPNLARVTGPGTPGTLEYSIDGGATWTAFPGSELLTNTIPSLANGIVPGGSILVRVPVTIAAGAQANDVVSVTLGDTPGDAQNQARSPNGGDVYTVDNPDGTPGGEVTGAPVNGVREASSTAQATVNQTARTYALATLLKTRTGYTPTGAPGPGDDQISYGLSLRVENTDPTGLGITPAPLAGTTVNGVAGSNILVSDAIPLGTTFVSAVAPLGWQTVYTSSAISIDANQATWSTTPIANPTRVGFVRTGTIAPGTTVTGFQITVAVAGTPASITVANIGQLFGSTPSQTVGQPGVPVYDESGDQNPSNYSDDGTPPGTDSNGDGVPDALPDTDIDDGFVNTPASPETGIDSGNNNSGQDSTPTEGGGEASVFTLNTPVPAAVSNGPDGAPTATGPSGTDNDDFTNASSPVPPNLVAGTNATLDPAPVAFTNTVLNSGTSPGNIVLTPQPPATLDHLPANSTVTITAGSSSVTYQYDGAGNYTIVSSNTGGNPIQINNVQPGQQVNYGVEVNLPLNTPLSTDINRGFPVPIQAGIDTDSNIATIEATNLTIDRVYTGYLRTVKESRILPGTGPAPTAADSTFSTTQKTPAPGNVIEYRITYTNISEPQSGTGNIILEAEQVVIDENGVSGANNTNNWARDNDGNGIIDTSNIVGSAADSGASTVNFFSGNPATTGAVDQTGTTATTDVTRYVNTVTGIVAPQQSRTFTFRRRVN</sequence>
<feature type="chain" id="PRO_5011118610" description="DUF7925 domain-containing protein" evidence="2">
    <location>
        <begin position="28"/>
        <end position="827"/>
    </location>
</feature>
<feature type="compositionally biased region" description="Polar residues" evidence="1">
    <location>
        <begin position="464"/>
        <end position="477"/>
    </location>
</feature>
<dbReference type="EMBL" id="AP018203">
    <property type="protein sequence ID" value="BAY56333.1"/>
    <property type="molecule type" value="Genomic_DNA"/>
</dbReference>
<name>A0A1Z4JI42_LEPBY</name>
<accession>A0A1Z4JI42</accession>
<evidence type="ECO:0000256" key="1">
    <source>
        <dbReference type="SAM" id="MobiDB-lite"/>
    </source>
</evidence>
<reference evidence="4 5" key="1">
    <citation type="submission" date="2017-06" db="EMBL/GenBank/DDBJ databases">
        <title>Genome sequencing of cyanobaciteial culture collection at National Institute for Environmental Studies (NIES).</title>
        <authorList>
            <person name="Hirose Y."/>
            <person name="Shimura Y."/>
            <person name="Fujisawa T."/>
            <person name="Nakamura Y."/>
            <person name="Kawachi M."/>
        </authorList>
    </citation>
    <scope>NUCLEOTIDE SEQUENCE [LARGE SCALE GENOMIC DNA]</scope>
    <source>
        <strain evidence="4 5">NIES-2135</strain>
    </source>
</reference>
<gene>
    <name evidence="4" type="ORF">NIES2135_31640</name>
</gene>